<organism evidence="3 4">
    <name type="scientific">Solihabitans fulvus</name>
    <dbReference type="NCBI Taxonomy" id="1892852"/>
    <lineage>
        <taxon>Bacteria</taxon>
        <taxon>Bacillati</taxon>
        <taxon>Actinomycetota</taxon>
        <taxon>Actinomycetes</taxon>
        <taxon>Pseudonocardiales</taxon>
        <taxon>Pseudonocardiaceae</taxon>
        <taxon>Solihabitans</taxon>
    </lineage>
</organism>
<name>A0A5B2XRL2_9PSEU</name>
<dbReference type="PANTHER" id="PTHR11461">
    <property type="entry name" value="SERINE PROTEASE INHIBITOR, SERPIN"/>
    <property type="match status" value="1"/>
</dbReference>
<dbReference type="Pfam" id="PF00079">
    <property type="entry name" value="Serpin"/>
    <property type="match status" value="1"/>
</dbReference>
<protein>
    <submittedName>
        <fullName evidence="3">Serpin family protein</fullName>
    </submittedName>
</protein>
<dbReference type="EMBL" id="VUOB01000003">
    <property type="protein sequence ID" value="KAA2266046.1"/>
    <property type="molecule type" value="Genomic_DNA"/>
</dbReference>
<dbReference type="RefSeq" id="WP_149847784.1">
    <property type="nucleotide sequence ID" value="NZ_VUOB01000003.1"/>
</dbReference>
<dbReference type="PROSITE" id="PS00284">
    <property type="entry name" value="SERPIN"/>
    <property type="match status" value="1"/>
</dbReference>
<dbReference type="Gene3D" id="3.30.497.10">
    <property type="entry name" value="Antithrombin, subunit I, domain 2"/>
    <property type="match status" value="1"/>
</dbReference>
<comment type="similarity">
    <text evidence="1">Belongs to the serpin family.</text>
</comment>
<comment type="caution">
    <text evidence="3">The sequence shown here is derived from an EMBL/GenBank/DDBJ whole genome shotgun (WGS) entry which is preliminary data.</text>
</comment>
<dbReference type="InterPro" id="IPR023796">
    <property type="entry name" value="Serpin_dom"/>
</dbReference>
<dbReference type="GO" id="GO:0005615">
    <property type="term" value="C:extracellular space"/>
    <property type="evidence" value="ECO:0007669"/>
    <property type="project" value="InterPro"/>
</dbReference>
<accession>A0A5B2XRL2</accession>
<dbReference type="InterPro" id="IPR042178">
    <property type="entry name" value="Serpin_sf_1"/>
</dbReference>
<keyword evidence="4" id="KW-1185">Reference proteome</keyword>
<dbReference type="GO" id="GO:0004867">
    <property type="term" value="F:serine-type endopeptidase inhibitor activity"/>
    <property type="evidence" value="ECO:0007669"/>
    <property type="project" value="InterPro"/>
</dbReference>
<dbReference type="SUPFAM" id="SSF56574">
    <property type="entry name" value="Serpins"/>
    <property type="match status" value="1"/>
</dbReference>
<evidence type="ECO:0000259" key="2">
    <source>
        <dbReference type="SMART" id="SM00093"/>
    </source>
</evidence>
<evidence type="ECO:0000256" key="1">
    <source>
        <dbReference type="RuleBase" id="RU000411"/>
    </source>
</evidence>
<dbReference type="OrthoDB" id="9764871at2"/>
<evidence type="ECO:0000313" key="4">
    <source>
        <dbReference type="Proteomes" id="UP000323454"/>
    </source>
</evidence>
<sequence>MVTDRTHLAFALALHRLVAPDAERNACWSPYSVASALGMAAQAARGETKAELLALLVGDPAGDVRKQAELLVAAAQLDEVPYGESPTLSVANTLWAWSELPINEDFVVDLAGWPGGRVRTAPFRADPDGARRMINADVADTTMGLIPELIPSGAVDEDTVASLVNALYLRAAWRETFAKARTESRPFHGPAGTRPVATMCRTGLAGYAAASGWQVVTVPAAGGVDAVVLLPDGDLAEAEAALDADRLAALLAAPTSTRIELFLPKVDVEVGVALTGPLRQFGVERLFTGAADLTALSPDPRLCVSDVLHRSVLRIDEEGLEGAAATAVLMRTLAMMGPRPDPPVVRVDRPFLLLVRHAATGAIYFLTRITQP</sequence>
<proteinExistence type="inferred from homology"/>
<dbReference type="AlphaFoldDB" id="A0A5B2XRL2"/>
<dbReference type="PANTHER" id="PTHR11461:SF211">
    <property type="entry name" value="GH10112P-RELATED"/>
    <property type="match status" value="1"/>
</dbReference>
<feature type="domain" description="Serpin" evidence="2">
    <location>
        <begin position="12"/>
        <end position="372"/>
    </location>
</feature>
<dbReference type="Gene3D" id="2.30.39.10">
    <property type="entry name" value="Alpha-1-antitrypsin, domain 1"/>
    <property type="match status" value="1"/>
</dbReference>
<gene>
    <name evidence="3" type="ORF">F0L68_02695</name>
</gene>
<dbReference type="InterPro" id="IPR042185">
    <property type="entry name" value="Serpin_sf_2"/>
</dbReference>
<evidence type="ECO:0000313" key="3">
    <source>
        <dbReference type="EMBL" id="KAA2266046.1"/>
    </source>
</evidence>
<dbReference type="InterPro" id="IPR000215">
    <property type="entry name" value="Serpin_fam"/>
</dbReference>
<dbReference type="CDD" id="cd19590">
    <property type="entry name" value="serpin_thermopin-like"/>
    <property type="match status" value="1"/>
</dbReference>
<dbReference type="InterPro" id="IPR023795">
    <property type="entry name" value="Serpin_CS"/>
</dbReference>
<dbReference type="InterPro" id="IPR036186">
    <property type="entry name" value="Serpin_sf"/>
</dbReference>
<dbReference type="SMART" id="SM00093">
    <property type="entry name" value="SERPIN"/>
    <property type="match status" value="1"/>
</dbReference>
<dbReference type="Proteomes" id="UP000323454">
    <property type="component" value="Unassembled WGS sequence"/>
</dbReference>
<reference evidence="3 4" key="2">
    <citation type="submission" date="2019-09" db="EMBL/GenBank/DDBJ databases">
        <authorList>
            <person name="Jin C."/>
        </authorList>
    </citation>
    <scope>NUCLEOTIDE SEQUENCE [LARGE SCALE GENOMIC DNA]</scope>
    <source>
        <strain evidence="3 4">AN110305</strain>
    </source>
</reference>
<reference evidence="3 4" key="1">
    <citation type="submission" date="2019-09" db="EMBL/GenBank/DDBJ databases">
        <title>Goodfellowia gen. nov., a new genus of the Pseudonocardineae related to Actinoalloteichus, containing Goodfellowia coeruleoviolacea gen. nov., comb. nov. gen. nov., comb. nov.</title>
        <authorList>
            <person name="Labeda D."/>
        </authorList>
    </citation>
    <scope>NUCLEOTIDE SEQUENCE [LARGE SCALE GENOMIC DNA]</scope>
    <source>
        <strain evidence="3 4">AN110305</strain>
    </source>
</reference>